<feature type="region of interest" description="Disordered" evidence="1">
    <location>
        <begin position="1"/>
        <end position="30"/>
    </location>
</feature>
<feature type="compositionally biased region" description="Basic residues" evidence="1">
    <location>
        <begin position="348"/>
        <end position="380"/>
    </location>
</feature>
<feature type="region of interest" description="Disordered" evidence="1">
    <location>
        <begin position="486"/>
        <end position="515"/>
    </location>
</feature>
<gene>
    <name evidence="3" type="ORF">A4A49_17012</name>
</gene>
<dbReference type="PANTHER" id="PTHR31286">
    <property type="entry name" value="GLYCINE-RICH CELL WALL STRUCTURAL PROTEIN 1.8-LIKE"/>
    <property type="match status" value="1"/>
</dbReference>
<feature type="compositionally biased region" description="Basic and acidic residues" evidence="1">
    <location>
        <begin position="420"/>
        <end position="429"/>
    </location>
</feature>
<evidence type="ECO:0000313" key="3">
    <source>
        <dbReference type="EMBL" id="OIS98292.1"/>
    </source>
</evidence>
<accession>A0A1J6HZN4</accession>
<dbReference type="Gramene" id="OIS98292">
    <property type="protein sequence ID" value="OIS98292"/>
    <property type="gene ID" value="A4A49_17012"/>
</dbReference>
<dbReference type="Pfam" id="PF14111">
    <property type="entry name" value="DUF4283"/>
    <property type="match status" value="1"/>
</dbReference>
<evidence type="ECO:0000259" key="2">
    <source>
        <dbReference type="Pfam" id="PF14111"/>
    </source>
</evidence>
<dbReference type="InterPro" id="IPR040256">
    <property type="entry name" value="At4g02000-like"/>
</dbReference>
<dbReference type="Proteomes" id="UP000187609">
    <property type="component" value="Unassembled WGS sequence"/>
</dbReference>
<reference evidence="3" key="1">
    <citation type="submission" date="2016-11" db="EMBL/GenBank/DDBJ databases">
        <title>The genome of Nicotiana attenuata.</title>
        <authorList>
            <person name="Xu S."/>
            <person name="Brockmoeller T."/>
            <person name="Gaquerel E."/>
            <person name="Navarro A."/>
            <person name="Kuhl H."/>
            <person name="Gase K."/>
            <person name="Ling Z."/>
            <person name="Zhou W."/>
            <person name="Kreitzer C."/>
            <person name="Stanke M."/>
            <person name="Tang H."/>
            <person name="Lyons E."/>
            <person name="Pandey P."/>
            <person name="Pandey S.P."/>
            <person name="Timmermann B."/>
            <person name="Baldwin I.T."/>
        </authorList>
    </citation>
    <scope>NUCLEOTIDE SEQUENCE [LARGE SCALE GENOMIC DNA]</scope>
    <source>
        <strain evidence="3">UT</strain>
    </source>
</reference>
<dbReference type="AlphaFoldDB" id="A0A1J6HZN4"/>
<feature type="region of interest" description="Disordered" evidence="1">
    <location>
        <begin position="306"/>
        <end position="467"/>
    </location>
</feature>
<comment type="caution">
    <text evidence="3">The sequence shown here is derived from an EMBL/GenBank/DDBJ whole genome shotgun (WGS) entry which is preliminary data.</text>
</comment>
<feature type="compositionally biased region" description="Basic and acidic residues" evidence="1">
    <location>
        <begin position="323"/>
        <end position="345"/>
    </location>
</feature>
<dbReference type="PANTHER" id="PTHR31286:SF164">
    <property type="entry name" value="ZINC FINGER, CCHC-TYPE"/>
    <property type="match status" value="1"/>
</dbReference>
<feature type="compositionally biased region" description="Polar residues" evidence="1">
    <location>
        <begin position="430"/>
        <end position="441"/>
    </location>
</feature>
<dbReference type="InterPro" id="IPR025558">
    <property type="entry name" value="DUF4283"/>
</dbReference>
<dbReference type="EMBL" id="MJEQ01037191">
    <property type="protein sequence ID" value="OIS98292.1"/>
    <property type="molecule type" value="Genomic_DNA"/>
</dbReference>
<evidence type="ECO:0000256" key="1">
    <source>
        <dbReference type="SAM" id="MobiDB-lite"/>
    </source>
</evidence>
<name>A0A1J6HZN4_NICAT</name>
<dbReference type="STRING" id="49451.A0A1J6HZN4"/>
<protein>
    <recommendedName>
        <fullName evidence="2">DUF4283 domain-containing protein</fullName>
    </recommendedName>
</protein>
<feature type="compositionally biased region" description="Polar residues" evidence="1">
    <location>
        <begin position="403"/>
        <end position="419"/>
    </location>
</feature>
<evidence type="ECO:0000313" key="4">
    <source>
        <dbReference type="Proteomes" id="UP000187609"/>
    </source>
</evidence>
<dbReference type="OMA" id="IRPANHA"/>
<sequence length="515" mass="58983">MEPSDGNNPARVDHQRDPKASTSQIPEGIPTKLSYANTINSTPNPTKQEQESVIARRTTYNGMPAVIFKTKDYYGVMAAECRRTILGRFLKILPQVEKIRSRFLERFPLKGSVKIGVYDNNNVFLDFTNDEDYSTVWYRRSVDIEGNQMWLQKWSPDFKPEEDMPIVPVWVNLPRLPFHLHTWHYVKQIISDAGTPLEMDIATRGKTRPSMAKVRLEVDLLKPLLTSVWVGDEDDDSALKGFEQKLEYDNVPKYCKHCKKLGHLMMNCRVLERRRANEVKELEAKDSETIAAGKSLERDRIVVEMSKGEPNANDKQQEGIQFRQKEVSNEDKIDNKKDNEKEEAKVSVNKRTKQKKGNKAKKIPKKRSKVIFKTTKKRTKSREILKQIPIQSVDENTDEVNENGESSKAGVQQQGTISPRENDNKDDNSCHTPQSRRPQNTELEDEQVAKQNDNIQRVEKTELDTSSVDTAIKNQQGIHLVVELNGGHNMPQERDKEELGSVGDSETVEEQAKEV</sequence>
<feature type="domain" description="DUF4283" evidence="2">
    <location>
        <begin position="78"/>
        <end position="162"/>
    </location>
</feature>
<proteinExistence type="predicted"/>
<organism evidence="3 4">
    <name type="scientific">Nicotiana attenuata</name>
    <name type="common">Coyote tobacco</name>
    <dbReference type="NCBI Taxonomy" id="49451"/>
    <lineage>
        <taxon>Eukaryota</taxon>
        <taxon>Viridiplantae</taxon>
        <taxon>Streptophyta</taxon>
        <taxon>Embryophyta</taxon>
        <taxon>Tracheophyta</taxon>
        <taxon>Spermatophyta</taxon>
        <taxon>Magnoliopsida</taxon>
        <taxon>eudicotyledons</taxon>
        <taxon>Gunneridae</taxon>
        <taxon>Pentapetalae</taxon>
        <taxon>asterids</taxon>
        <taxon>lamiids</taxon>
        <taxon>Solanales</taxon>
        <taxon>Solanaceae</taxon>
        <taxon>Nicotianoideae</taxon>
        <taxon>Nicotianeae</taxon>
        <taxon>Nicotiana</taxon>
    </lineage>
</organism>
<keyword evidence="4" id="KW-1185">Reference proteome</keyword>